<gene>
    <name evidence="2" type="ORF">CEUSTIGMA_g8103.t1</name>
</gene>
<feature type="chain" id="PRO_5012445312" evidence="1">
    <location>
        <begin position="21"/>
        <end position="187"/>
    </location>
</feature>
<dbReference type="AlphaFoldDB" id="A0A250XC67"/>
<dbReference type="Proteomes" id="UP000232323">
    <property type="component" value="Unassembled WGS sequence"/>
</dbReference>
<organism evidence="2 3">
    <name type="scientific">Chlamydomonas eustigma</name>
    <dbReference type="NCBI Taxonomy" id="1157962"/>
    <lineage>
        <taxon>Eukaryota</taxon>
        <taxon>Viridiplantae</taxon>
        <taxon>Chlorophyta</taxon>
        <taxon>core chlorophytes</taxon>
        <taxon>Chlorophyceae</taxon>
        <taxon>CS clade</taxon>
        <taxon>Chlamydomonadales</taxon>
        <taxon>Chlamydomonadaceae</taxon>
        <taxon>Chlamydomonas</taxon>
    </lineage>
</organism>
<name>A0A250XC67_9CHLO</name>
<proteinExistence type="predicted"/>
<evidence type="ECO:0000256" key="1">
    <source>
        <dbReference type="SAM" id="SignalP"/>
    </source>
</evidence>
<keyword evidence="1" id="KW-0732">Signal</keyword>
<protein>
    <submittedName>
        <fullName evidence="2">Uncharacterized protein</fullName>
    </submittedName>
</protein>
<dbReference type="EMBL" id="BEGY01000055">
    <property type="protein sequence ID" value="GAX80668.1"/>
    <property type="molecule type" value="Genomic_DNA"/>
</dbReference>
<reference evidence="2 3" key="1">
    <citation type="submission" date="2017-08" db="EMBL/GenBank/DDBJ databases">
        <title>Acidophilic green algal genome provides insights into adaptation to an acidic environment.</title>
        <authorList>
            <person name="Hirooka S."/>
            <person name="Hirose Y."/>
            <person name="Kanesaki Y."/>
            <person name="Higuchi S."/>
            <person name="Fujiwara T."/>
            <person name="Onuma R."/>
            <person name="Era A."/>
            <person name="Ohbayashi R."/>
            <person name="Uzuka A."/>
            <person name="Nozaki H."/>
            <person name="Yoshikawa H."/>
            <person name="Miyagishima S.Y."/>
        </authorList>
    </citation>
    <scope>NUCLEOTIDE SEQUENCE [LARGE SCALE GENOMIC DNA]</scope>
    <source>
        <strain evidence="2 3">NIES-2499</strain>
    </source>
</reference>
<sequence length="187" mass="20614">MMIMLSIFMVILPVIRTVSSSTTIMSLQATWSGTCRQYAGYNSTGQLVCIPYKSSPIVYAYTAVYKGNNFNYTQGNAKTVVYNGLSYGYPAYVSGIDTIISVTPLRKYLNTSNMLATDSSGLKYQFQTSVTYTPAAGKTPAKYTYVETGVYYTATNQPRDLVSETIVSKLQCNPSVFNYYCSATKVV</sequence>
<evidence type="ECO:0000313" key="3">
    <source>
        <dbReference type="Proteomes" id="UP000232323"/>
    </source>
</evidence>
<evidence type="ECO:0000313" key="2">
    <source>
        <dbReference type="EMBL" id="GAX80668.1"/>
    </source>
</evidence>
<keyword evidence="3" id="KW-1185">Reference proteome</keyword>
<comment type="caution">
    <text evidence="2">The sequence shown here is derived from an EMBL/GenBank/DDBJ whole genome shotgun (WGS) entry which is preliminary data.</text>
</comment>
<accession>A0A250XC67</accession>
<feature type="signal peptide" evidence="1">
    <location>
        <begin position="1"/>
        <end position="20"/>
    </location>
</feature>